<dbReference type="RefSeq" id="WP_188608415.1">
    <property type="nucleotide sequence ID" value="NZ_BMGG01000002.1"/>
</dbReference>
<dbReference type="EMBL" id="BMGG01000002">
    <property type="protein sequence ID" value="GGC56311.1"/>
    <property type="molecule type" value="Genomic_DNA"/>
</dbReference>
<gene>
    <name evidence="2" type="ORF">GCM10010994_14030</name>
</gene>
<keyword evidence="1" id="KW-0812">Transmembrane</keyword>
<reference evidence="2" key="2">
    <citation type="submission" date="2020-09" db="EMBL/GenBank/DDBJ databases">
        <authorList>
            <person name="Sun Q."/>
            <person name="Zhou Y."/>
        </authorList>
    </citation>
    <scope>NUCLEOTIDE SEQUENCE</scope>
    <source>
        <strain evidence="2">CGMCC 1.12919</strain>
    </source>
</reference>
<comment type="caution">
    <text evidence="2">The sequence shown here is derived from an EMBL/GenBank/DDBJ whole genome shotgun (WGS) entry which is preliminary data.</text>
</comment>
<reference evidence="2" key="1">
    <citation type="journal article" date="2014" name="Int. J. Syst. Evol. Microbiol.">
        <title>Complete genome sequence of Corynebacterium casei LMG S-19264T (=DSM 44701T), isolated from a smear-ripened cheese.</title>
        <authorList>
            <consortium name="US DOE Joint Genome Institute (JGI-PGF)"/>
            <person name="Walter F."/>
            <person name="Albersmeier A."/>
            <person name="Kalinowski J."/>
            <person name="Ruckert C."/>
        </authorList>
    </citation>
    <scope>NUCLEOTIDE SEQUENCE</scope>
    <source>
        <strain evidence="2">CGMCC 1.12919</strain>
    </source>
</reference>
<accession>A0A916XA20</accession>
<evidence type="ECO:0000256" key="1">
    <source>
        <dbReference type="SAM" id="Phobius"/>
    </source>
</evidence>
<protein>
    <submittedName>
        <fullName evidence="2">Uncharacterized protein</fullName>
    </submittedName>
</protein>
<sequence>MTSIASPAAAPSWLGFLRWFGAAWICALVALFGFVVALDPYGIFASPRRAPAPIMDLNQRFMYPQIVRSGRYDAAIFGTSSMRLVDPAALGSLLGARFANLGMNAATPWEQMQLASLFVRTVKEPKVLIFGLDPSWCAADAADNRLTFRSFPPWLYDEVSLADLGHEFDLKSLEIATRVAARRLGLARERIRADGYEVFTPPEATYDLARAKAHIWAGAPDVTPVVPAITPSAAERAAWRFPALAWLDALLTQLPPTTRVVLAFPPAHIAVQPRPGSGAQAHEQACKAAVAALAARHGAAAADFRLRSPITMDDSNFWDPLHYRLPIAGRLTHNLSSIASGTSGGVDSLFDMLTYMSQRER</sequence>
<keyword evidence="1" id="KW-1133">Transmembrane helix</keyword>
<keyword evidence="1" id="KW-0472">Membrane</keyword>
<proteinExistence type="predicted"/>
<organism evidence="2 3">
    <name type="scientific">Chelatococcus reniformis</name>
    <dbReference type="NCBI Taxonomy" id="1494448"/>
    <lineage>
        <taxon>Bacteria</taxon>
        <taxon>Pseudomonadati</taxon>
        <taxon>Pseudomonadota</taxon>
        <taxon>Alphaproteobacteria</taxon>
        <taxon>Hyphomicrobiales</taxon>
        <taxon>Chelatococcaceae</taxon>
        <taxon>Chelatococcus</taxon>
    </lineage>
</organism>
<keyword evidence="3" id="KW-1185">Reference proteome</keyword>
<dbReference type="AlphaFoldDB" id="A0A916XA20"/>
<dbReference type="Proteomes" id="UP000637002">
    <property type="component" value="Unassembled WGS sequence"/>
</dbReference>
<evidence type="ECO:0000313" key="2">
    <source>
        <dbReference type="EMBL" id="GGC56311.1"/>
    </source>
</evidence>
<feature type="transmembrane region" description="Helical" evidence="1">
    <location>
        <begin position="16"/>
        <end position="38"/>
    </location>
</feature>
<evidence type="ECO:0000313" key="3">
    <source>
        <dbReference type="Proteomes" id="UP000637002"/>
    </source>
</evidence>
<name>A0A916XA20_9HYPH</name>